<dbReference type="PROSITE" id="PS00028">
    <property type="entry name" value="ZINC_FINGER_C2H2_1"/>
    <property type="match status" value="4"/>
</dbReference>
<feature type="compositionally biased region" description="Polar residues" evidence="12">
    <location>
        <begin position="424"/>
        <end position="438"/>
    </location>
</feature>
<proteinExistence type="inferred from homology"/>
<dbReference type="SUPFAM" id="SSF57667">
    <property type="entry name" value="beta-beta-alpha zinc fingers"/>
    <property type="match status" value="3"/>
</dbReference>
<evidence type="ECO:0000256" key="11">
    <source>
        <dbReference type="PROSITE-ProRule" id="PRU00042"/>
    </source>
</evidence>
<feature type="domain" description="C2H2-type" evidence="13">
    <location>
        <begin position="257"/>
        <end position="287"/>
    </location>
</feature>
<sequence length="882" mass="98837">MLDKNGFPSFPTPVFPFPISEASQRLQPHQNDEHGAPRPPEPPPPPPTEGSYLSAALHHQEYLKAAQRLGELQQVAAAASFVDPFQAASSLRESIRANRKRALSNSPYSDLDLTSFLRYSPNAFPTNSSTNSPLPGPVSPSSFLLRGNQHPYQGNPQLQAAIYSAAFSSSTPLTTTTTVASSSSFNNMTSTLCSKRTGKTKEEPSSSSNVVSSSTIEDVESSSSSRKIYESKVINSSLYVPPNNSGDVKEEPDFIETHCHWLNCDRDFESQDELVKHINSYHIGSNKKSFICQWKDCTREEKPFKAQYMLVVHMRRHTGEKPHKCTFESCSKAYSRLENLKTHLRSHTGEKPYMCEFPGCSKAFSNASDRAKHQNRTHSNEKPYVCKAPGCTKRYTDPSSLRKHVKTVHGSDFFANKRHKGNSFEGNNGNRNTNQSGKFNHKFEETGTAWSDMSRNTTTESNATESTSTHPTSSKITHVDGEKTLPISDNIVSTSSVVKQEEDEEWPETEDDIQMAVAAAIGGESSLNLHRSWNSRRLNSKLKASVKKSPAVVTEEIGEINRSIEKMSLESVSNGESTAVPNRRGSNWTASTEGYGSMTSEETSRRHSEQSQNSEKESKDRKVSHPENVSDENNSRRSSLGASGSRATLATNVGPASEHLSRLHRKAQESMQSIRPGAGDSFVQTSSELSRRASDPVRPLERNYNLGGSNMSRHRSYTQLNSPSQRLPLHGQVIQGDPNFQMASQMYSQIQHQGQQVSSRSPNVQYPFNNCYHQNQSQPSQQQYWHQFNNSGYSQYSEHQQQNQHSSYNHFNTQWQQQSQQTHHWPSSNWSQDRTWNREGGEVQNHGPENYSRTLEYVQQCQSWTDTGGQIHHNSLPQVPRP</sequence>
<dbReference type="GO" id="GO:0140297">
    <property type="term" value="F:DNA-binding transcription factor binding"/>
    <property type="evidence" value="ECO:0007669"/>
    <property type="project" value="UniProtKB-ARBA"/>
</dbReference>
<feature type="compositionally biased region" description="Polar residues" evidence="12">
    <location>
        <begin position="570"/>
        <end position="601"/>
    </location>
</feature>
<keyword evidence="6" id="KW-0862">Zinc</keyword>
<dbReference type="SMART" id="SM00355">
    <property type="entry name" value="ZnF_C2H2"/>
    <property type="match status" value="5"/>
</dbReference>
<keyword evidence="10" id="KW-0539">Nucleus</keyword>
<evidence type="ECO:0000256" key="12">
    <source>
        <dbReference type="SAM" id="MobiDB-lite"/>
    </source>
</evidence>
<feature type="region of interest" description="Disordered" evidence="12">
    <location>
        <begin position="124"/>
        <end position="150"/>
    </location>
</feature>
<organism evidence="14">
    <name type="scientific">Lepeophtheirus salmonis</name>
    <name type="common">Salmon louse</name>
    <name type="synonym">Caligus salmonis</name>
    <dbReference type="NCBI Taxonomy" id="72036"/>
    <lineage>
        <taxon>Eukaryota</taxon>
        <taxon>Metazoa</taxon>
        <taxon>Ecdysozoa</taxon>
        <taxon>Arthropoda</taxon>
        <taxon>Crustacea</taxon>
        <taxon>Multicrustacea</taxon>
        <taxon>Hexanauplia</taxon>
        <taxon>Copepoda</taxon>
        <taxon>Siphonostomatoida</taxon>
        <taxon>Caligidae</taxon>
        <taxon>Lepeophtheirus</taxon>
    </lineage>
</organism>
<evidence type="ECO:0000313" key="14">
    <source>
        <dbReference type="EMBL" id="CDW34811.1"/>
    </source>
</evidence>
<evidence type="ECO:0000256" key="6">
    <source>
        <dbReference type="ARBA" id="ARBA00022833"/>
    </source>
</evidence>
<dbReference type="PANTHER" id="PTHR45718:SF4">
    <property type="entry name" value="TRANSCRIPTIONAL ACTIVATOR CUBITUS INTERRUPTUS"/>
    <property type="match status" value="1"/>
</dbReference>
<evidence type="ECO:0000256" key="4">
    <source>
        <dbReference type="ARBA" id="ARBA00022737"/>
    </source>
</evidence>
<dbReference type="FunFam" id="3.30.160.60:FF:000031">
    <property type="entry name" value="GLI family zinc finger 3"/>
    <property type="match status" value="1"/>
</dbReference>
<dbReference type="Pfam" id="PF23561">
    <property type="entry name" value="zf-C2H2_15"/>
    <property type="match status" value="1"/>
</dbReference>
<dbReference type="OrthoDB" id="6382242at2759"/>
<evidence type="ECO:0000256" key="9">
    <source>
        <dbReference type="ARBA" id="ARBA00023163"/>
    </source>
</evidence>
<feature type="region of interest" description="Disordered" evidence="12">
    <location>
        <begin position="570"/>
        <end position="726"/>
    </location>
</feature>
<feature type="compositionally biased region" description="Basic and acidic residues" evidence="12">
    <location>
        <begin position="689"/>
        <end position="701"/>
    </location>
</feature>
<name>A0A0K2UAT2_LEPSM</name>
<feature type="compositionally biased region" description="Low complexity" evidence="12">
    <location>
        <begin position="205"/>
        <end position="217"/>
    </location>
</feature>
<reference evidence="14" key="1">
    <citation type="submission" date="2014-05" db="EMBL/GenBank/DDBJ databases">
        <authorList>
            <person name="Chronopoulou M."/>
        </authorList>
    </citation>
    <scope>NUCLEOTIDE SEQUENCE</scope>
    <source>
        <tissue evidence="14">Whole organism</tissue>
    </source>
</reference>
<keyword evidence="7" id="KW-0805">Transcription regulation</keyword>
<dbReference type="InterPro" id="IPR056436">
    <property type="entry name" value="Znf-C2H2_ZIC1-5/GLI1-3-like"/>
</dbReference>
<evidence type="ECO:0000259" key="13">
    <source>
        <dbReference type="PROSITE" id="PS50157"/>
    </source>
</evidence>
<feature type="domain" description="C2H2-type" evidence="13">
    <location>
        <begin position="295"/>
        <end position="322"/>
    </location>
</feature>
<evidence type="ECO:0000256" key="3">
    <source>
        <dbReference type="ARBA" id="ARBA00022723"/>
    </source>
</evidence>
<dbReference type="GO" id="GO:0000981">
    <property type="term" value="F:DNA-binding transcription factor activity, RNA polymerase II-specific"/>
    <property type="evidence" value="ECO:0007669"/>
    <property type="project" value="TreeGrafter"/>
</dbReference>
<keyword evidence="5 11" id="KW-0863">Zinc-finger</keyword>
<evidence type="ECO:0000256" key="1">
    <source>
        <dbReference type="ARBA" id="ARBA00004123"/>
    </source>
</evidence>
<dbReference type="GO" id="GO:0000122">
    <property type="term" value="P:negative regulation of transcription by RNA polymerase II"/>
    <property type="evidence" value="ECO:0007669"/>
    <property type="project" value="UniProtKB-ARBA"/>
</dbReference>
<dbReference type="PROSITE" id="PS50157">
    <property type="entry name" value="ZINC_FINGER_C2H2_2"/>
    <property type="match status" value="5"/>
</dbReference>
<accession>A0A0K2UAT2</accession>
<dbReference type="FunFam" id="3.30.160.60:FF:000048">
    <property type="entry name" value="GLI family zinc finger 3"/>
    <property type="match status" value="1"/>
</dbReference>
<evidence type="ECO:0000256" key="5">
    <source>
        <dbReference type="ARBA" id="ARBA00022771"/>
    </source>
</evidence>
<dbReference type="InterPro" id="IPR036236">
    <property type="entry name" value="Znf_C2H2_sf"/>
</dbReference>
<comment type="subcellular location">
    <subcellularLocation>
        <location evidence="1">Nucleus</location>
    </subcellularLocation>
</comment>
<keyword evidence="8" id="KW-0238">DNA-binding</keyword>
<feature type="compositionally biased region" description="Basic and acidic residues" evidence="12">
    <location>
        <begin position="602"/>
        <end position="625"/>
    </location>
</feature>
<dbReference type="GO" id="GO:0005634">
    <property type="term" value="C:nucleus"/>
    <property type="evidence" value="ECO:0007669"/>
    <property type="project" value="UniProtKB-SubCell"/>
</dbReference>
<dbReference type="AlphaFoldDB" id="A0A0K2UAT2"/>
<dbReference type="PANTHER" id="PTHR45718">
    <property type="entry name" value="TRANSCRIPTIONAL ACTIVATOR CUBITUS INTERRUPTUS"/>
    <property type="match status" value="1"/>
</dbReference>
<dbReference type="EMBL" id="HACA01017450">
    <property type="protein sequence ID" value="CDW34811.1"/>
    <property type="molecule type" value="Transcribed_RNA"/>
</dbReference>
<feature type="domain" description="C2H2-type" evidence="13">
    <location>
        <begin position="353"/>
        <end position="383"/>
    </location>
</feature>
<dbReference type="FunFam" id="3.30.160.60:FF:000019">
    <property type="entry name" value="GLI family zinc finger 3"/>
    <property type="match status" value="1"/>
</dbReference>
<feature type="region of interest" description="Disordered" evidence="12">
    <location>
        <begin position="1"/>
        <end position="52"/>
    </location>
</feature>
<feature type="compositionally biased region" description="Polar residues" evidence="12">
    <location>
        <begin position="706"/>
        <end position="725"/>
    </location>
</feature>
<feature type="domain" description="C2H2-type" evidence="13">
    <location>
        <begin position="323"/>
        <end position="352"/>
    </location>
</feature>
<comment type="similarity">
    <text evidence="2">Belongs to the GLI C2H2-type zinc-finger protein family.</text>
</comment>
<dbReference type="GO" id="GO:0000978">
    <property type="term" value="F:RNA polymerase II cis-regulatory region sequence-specific DNA binding"/>
    <property type="evidence" value="ECO:0007669"/>
    <property type="project" value="TreeGrafter"/>
</dbReference>
<keyword evidence="4" id="KW-0677">Repeat</keyword>
<dbReference type="InterPro" id="IPR013087">
    <property type="entry name" value="Znf_C2H2_type"/>
</dbReference>
<dbReference type="Pfam" id="PF00096">
    <property type="entry name" value="zf-C2H2"/>
    <property type="match status" value="1"/>
</dbReference>
<evidence type="ECO:0000256" key="10">
    <source>
        <dbReference type="ARBA" id="ARBA00023242"/>
    </source>
</evidence>
<evidence type="ECO:0000256" key="2">
    <source>
        <dbReference type="ARBA" id="ARBA00010831"/>
    </source>
</evidence>
<feature type="region of interest" description="Disordered" evidence="12">
    <location>
        <begin position="813"/>
        <end position="849"/>
    </location>
</feature>
<feature type="compositionally biased region" description="Low complexity" evidence="12">
    <location>
        <begin position="636"/>
        <end position="650"/>
    </location>
</feature>
<dbReference type="FunFam" id="3.30.160.60:FF:000036">
    <property type="entry name" value="GLI family zinc finger 3"/>
    <property type="match status" value="1"/>
</dbReference>
<feature type="region of interest" description="Disordered" evidence="12">
    <location>
        <begin position="195"/>
        <end position="217"/>
    </location>
</feature>
<feature type="domain" description="C2H2-type" evidence="13">
    <location>
        <begin position="384"/>
        <end position="409"/>
    </location>
</feature>
<feature type="compositionally biased region" description="Pro residues" evidence="12">
    <location>
        <begin position="37"/>
        <end position="48"/>
    </location>
</feature>
<feature type="compositionally biased region" description="Polar residues" evidence="12">
    <location>
        <begin position="124"/>
        <end position="133"/>
    </location>
</feature>
<keyword evidence="9" id="KW-0804">Transcription</keyword>
<evidence type="ECO:0000256" key="7">
    <source>
        <dbReference type="ARBA" id="ARBA00023015"/>
    </source>
</evidence>
<feature type="compositionally biased region" description="Low complexity" evidence="12">
    <location>
        <begin position="813"/>
        <end position="827"/>
    </location>
</feature>
<feature type="compositionally biased region" description="Low complexity" evidence="12">
    <location>
        <begin position="456"/>
        <end position="469"/>
    </location>
</feature>
<dbReference type="Gene3D" id="3.30.160.60">
    <property type="entry name" value="Classic Zinc Finger"/>
    <property type="match status" value="5"/>
</dbReference>
<dbReference type="GO" id="GO:0008270">
    <property type="term" value="F:zinc ion binding"/>
    <property type="evidence" value="ECO:0007669"/>
    <property type="project" value="UniProtKB-KW"/>
</dbReference>
<feature type="region of interest" description="Disordered" evidence="12">
    <location>
        <begin position="416"/>
        <end position="480"/>
    </location>
</feature>
<protein>
    <recommendedName>
        <fullName evidence="13">C2H2-type domain-containing protein</fullName>
    </recommendedName>
</protein>
<evidence type="ECO:0000256" key="8">
    <source>
        <dbReference type="ARBA" id="ARBA00023125"/>
    </source>
</evidence>
<dbReference type="InterPro" id="IPR043359">
    <property type="entry name" value="GLI-like"/>
</dbReference>
<keyword evidence="3" id="KW-0479">Metal-binding</keyword>